<dbReference type="KEGG" id="awo:Awo_c20380"/>
<comment type="catalytic activity">
    <reaction evidence="7 9">
        <text>N-(5-phospho-beta-D-ribosyl)anthranilate + diphosphate = 5-phospho-alpha-D-ribose 1-diphosphate + anthranilate</text>
        <dbReference type="Rhea" id="RHEA:11768"/>
        <dbReference type="ChEBI" id="CHEBI:16567"/>
        <dbReference type="ChEBI" id="CHEBI:18277"/>
        <dbReference type="ChEBI" id="CHEBI:33019"/>
        <dbReference type="ChEBI" id="CHEBI:58017"/>
        <dbReference type="EC" id="2.4.2.18"/>
    </reaction>
</comment>
<dbReference type="HOGENOM" id="CLU_034315_2_1_9"/>
<feature type="binding site" evidence="9">
    <location>
        <position position="122"/>
    </location>
    <ligand>
        <name>5-phospho-alpha-D-ribose 1-diphosphate</name>
        <dbReference type="ChEBI" id="CHEBI:58017"/>
    </ligand>
</feature>
<feature type="binding site" evidence="9">
    <location>
        <position position="227"/>
    </location>
    <ligand>
        <name>Mg(2+)</name>
        <dbReference type="ChEBI" id="CHEBI:18420"/>
        <label>2</label>
    </ligand>
</feature>
<dbReference type="EC" id="2.4.2.18" evidence="9"/>
<evidence type="ECO:0000256" key="8">
    <source>
        <dbReference type="ARBA" id="ARBA00061188"/>
    </source>
</evidence>
<feature type="binding site" evidence="9">
    <location>
        <begin position="110"/>
        <end position="118"/>
    </location>
    <ligand>
        <name>5-phospho-alpha-D-ribose 1-diphosphate</name>
        <dbReference type="ChEBI" id="CHEBI:58017"/>
    </ligand>
</feature>
<dbReference type="InterPro" id="IPR017459">
    <property type="entry name" value="Glycosyl_Trfase_fam3_N_dom"/>
</dbReference>
<feature type="binding site" evidence="9">
    <location>
        <position position="82"/>
    </location>
    <ligand>
        <name>5-phospho-alpha-D-ribose 1-diphosphate</name>
        <dbReference type="ChEBI" id="CHEBI:58017"/>
    </ligand>
</feature>
<dbReference type="STRING" id="931626.Awo_c20380"/>
<reference evidence="12 13" key="2">
    <citation type="journal article" date="2012" name="PLoS ONE">
        <title>An ancient pathway combining carbon dioxide fixation with the generation and utilization of a sodium ion gradient for ATP synthesis.</title>
        <authorList>
            <person name="Poehlein A."/>
            <person name="Schmidt S."/>
            <person name="Kaster A.K."/>
            <person name="Goenrich M."/>
            <person name="Vollmers J."/>
            <person name="Thurmer A."/>
            <person name="Bertsch J."/>
            <person name="Schuchmann K."/>
            <person name="Voigt B."/>
            <person name="Hecker M."/>
            <person name="Daniel R."/>
            <person name="Thauer R.K."/>
            <person name="Gottschalk G."/>
            <person name="Muller V."/>
        </authorList>
    </citation>
    <scope>NUCLEOTIDE SEQUENCE [LARGE SCALE GENOMIC DNA]</scope>
    <source>
        <strain evidence="13">ATCC 29683 / DSM 1030 / JCM 2381 / KCTC 1655 / WB1</strain>
    </source>
</reference>
<dbReference type="SUPFAM" id="SSF47648">
    <property type="entry name" value="Nucleoside phosphorylase/phosphoribosyltransferase N-terminal domain"/>
    <property type="match status" value="1"/>
</dbReference>
<dbReference type="FunFam" id="3.40.1030.10:FF:000002">
    <property type="entry name" value="Anthranilate phosphoribosyltransferase"/>
    <property type="match status" value="1"/>
</dbReference>
<feature type="binding site" evidence="9">
    <location>
        <position position="90"/>
    </location>
    <ligand>
        <name>5-phospho-alpha-D-ribose 1-diphosphate</name>
        <dbReference type="ChEBI" id="CHEBI:58017"/>
    </ligand>
</feature>
<feature type="domain" description="Glycosyl transferase family 3" evidence="10">
    <location>
        <begin position="75"/>
        <end position="325"/>
    </location>
</feature>
<dbReference type="Proteomes" id="UP000007177">
    <property type="component" value="Chromosome"/>
</dbReference>
<comment type="similarity">
    <text evidence="9">Belongs to the anthranilate phosphoribosyltransferase family.</text>
</comment>
<feature type="binding site" evidence="9">
    <location>
        <position position="94"/>
    </location>
    <ligand>
        <name>Mg(2+)</name>
        <dbReference type="ChEBI" id="CHEBI:18420"/>
        <label>1</label>
    </ligand>
</feature>
<comment type="pathway">
    <text evidence="1 9">Amino-acid biosynthesis; L-tryptophan biosynthesis; L-tryptophan from chorismate: step 2/5.</text>
</comment>
<keyword evidence="2 9" id="KW-0028">Amino-acid biosynthesis</keyword>
<evidence type="ECO:0000256" key="7">
    <source>
        <dbReference type="ARBA" id="ARBA00052328"/>
    </source>
</evidence>
<feature type="binding site" evidence="9">
    <location>
        <position position="168"/>
    </location>
    <ligand>
        <name>anthranilate</name>
        <dbReference type="ChEBI" id="CHEBI:16567"/>
        <label>2</label>
    </ligand>
</feature>
<dbReference type="SUPFAM" id="SSF52418">
    <property type="entry name" value="Nucleoside phosphorylase/phosphoribosyltransferase catalytic domain"/>
    <property type="match status" value="1"/>
</dbReference>
<dbReference type="eggNOG" id="COG0547">
    <property type="taxonomic scope" value="Bacteria"/>
</dbReference>
<keyword evidence="9" id="KW-0479">Metal-binding</keyword>
<dbReference type="GO" id="GO:0004048">
    <property type="term" value="F:anthranilate phosphoribosyltransferase activity"/>
    <property type="evidence" value="ECO:0007669"/>
    <property type="project" value="UniProtKB-UniRule"/>
</dbReference>
<keyword evidence="6 9" id="KW-0057">Aromatic amino acid biosynthesis</keyword>
<feature type="domain" description="Glycosyl transferase family 3 N-terminal" evidence="11">
    <location>
        <begin position="6"/>
        <end position="68"/>
    </location>
</feature>
<evidence type="ECO:0000259" key="10">
    <source>
        <dbReference type="Pfam" id="PF00591"/>
    </source>
</evidence>
<protein>
    <recommendedName>
        <fullName evidence="9">Anthranilate phosphoribosyltransferase</fullName>
        <ecNumber evidence="9">2.4.2.18</ecNumber>
    </recommendedName>
</protein>
<sequence>MKKMIKPAIYDIVNGKNLSLKRTQDVMNQIMNGEATNAQIGAFLTAMRMKGETIDEITACAMVMREKCTKIQPKTDVLDIVGTGGDEVSTFNISTVSAFVIAAGEVPVAKHGNRSVSSKCGSADLLEALGVNIELSASKSSVILNELGICFMFAPTYHASMKYAGPVRKELGIRTIFNILGPLANPAGANMQLLGVYDENLVEPLANVLNKLKVKRGMVVHGHDGLDEITLTDTTTICEIADGKINSFFITPEQFGLKRCTLNDLIGGEKDENAQIARSVLDGEHGPKRDVVVLNSAFCLYMSHHDMTLRDCVTLAQDLIDSGKAKQKLDDFIKRSNEIAIEV</sequence>
<evidence type="ECO:0000256" key="9">
    <source>
        <dbReference type="HAMAP-Rule" id="MF_00211"/>
    </source>
</evidence>
<feature type="binding site" evidence="9">
    <location>
        <begin position="85"/>
        <end position="86"/>
    </location>
    <ligand>
        <name>5-phospho-alpha-D-ribose 1-diphosphate</name>
        <dbReference type="ChEBI" id="CHEBI:58017"/>
    </ligand>
</feature>
<organism evidence="12 13">
    <name type="scientific">Acetobacterium woodii (strain ATCC 29683 / DSM 1030 / JCM 2381 / KCTC 1655 / WB1)</name>
    <dbReference type="NCBI Taxonomy" id="931626"/>
    <lineage>
        <taxon>Bacteria</taxon>
        <taxon>Bacillati</taxon>
        <taxon>Bacillota</taxon>
        <taxon>Clostridia</taxon>
        <taxon>Eubacteriales</taxon>
        <taxon>Eubacteriaceae</taxon>
        <taxon>Acetobacterium</taxon>
    </lineage>
</organism>
<dbReference type="GO" id="GO:0000162">
    <property type="term" value="P:L-tryptophan biosynthetic process"/>
    <property type="evidence" value="ECO:0007669"/>
    <property type="project" value="UniProtKB-UniRule"/>
</dbReference>
<keyword evidence="4 9" id="KW-0808">Transferase</keyword>
<dbReference type="Gene3D" id="1.20.970.10">
    <property type="entry name" value="Transferase, Pyrimidine Nucleoside Phosphorylase, Chain C"/>
    <property type="match status" value="1"/>
</dbReference>
<dbReference type="GO" id="GO:0000287">
    <property type="term" value="F:magnesium ion binding"/>
    <property type="evidence" value="ECO:0007669"/>
    <property type="project" value="UniProtKB-UniRule"/>
</dbReference>
<feature type="binding site" evidence="9">
    <location>
        <begin position="92"/>
        <end position="95"/>
    </location>
    <ligand>
        <name>5-phospho-alpha-D-ribose 1-diphosphate</name>
        <dbReference type="ChEBI" id="CHEBI:58017"/>
    </ligand>
</feature>
<feature type="binding site" evidence="9">
    <location>
        <position position="113"/>
    </location>
    <ligand>
        <name>anthranilate</name>
        <dbReference type="ChEBI" id="CHEBI:16567"/>
        <label>1</label>
    </ligand>
</feature>
<keyword evidence="3 9" id="KW-0328">Glycosyltransferase</keyword>
<feature type="binding site" evidence="9">
    <location>
        <position position="228"/>
    </location>
    <ligand>
        <name>Mg(2+)</name>
        <dbReference type="ChEBI" id="CHEBI:18420"/>
        <label>2</label>
    </ligand>
</feature>
<dbReference type="InterPro" id="IPR035902">
    <property type="entry name" value="Nuc_phospho_transferase"/>
</dbReference>
<name>H6LKM4_ACEWD</name>
<evidence type="ECO:0000256" key="1">
    <source>
        <dbReference type="ARBA" id="ARBA00004907"/>
    </source>
</evidence>
<feature type="binding site" evidence="9">
    <location>
        <position position="228"/>
    </location>
    <ligand>
        <name>Mg(2+)</name>
        <dbReference type="ChEBI" id="CHEBI:18420"/>
        <label>1</label>
    </ligand>
</feature>
<dbReference type="EMBL" id="CP002987">
    <property type="protein sequence ID" value="AFA48816.1"/>
    <property type="molecule type" value="Genomic_DNA"/>
</dbReference>
<gene>
    <name evidence="9 12" type="primary">trpD</name>
    <name evidence="12" type="ordered locus">Awo_c20380</name>
</gene>
<evidence type="ECO:0000256" key="6">
    <source>
        <dbReference type="ARBA" id="ARBA00023141"/>
    </source>
</evidence>
<dbReference type="GO" id="GO:0005829">
    <property type="term" value="C:cytosol"/>
    <property type="evidence" value="ECO:0007669"/>
    <property type="project" value="TreeGrafter"/>
</dbReference>
<comment type="cofactor">
    <cofactor evidence="9">
        <name>Mg(2+)</name>
        <dbReference type="ChEBI" id="CHEBI:18420"/>
    </cofactor>
    <text evidence="9">Binds 2 magnesium ions per monomer.</text>
</comment>
<comment type="similarity">
    <text evidence="8">In the C-terminal section; belongs to the anthranilate phosphoribosyltransferase family.</text>
</comment>
<comment type="caution">
    <text evidence="9">Lacks conserved residue(s) required for the propagation of feature annotation.</text>
</comment>
<keyword evidence="9" id="KW-0460">Magnesium</keyword>
<dbReference type="UniPathway" id="UPA00035">
    <property type="reaction ID" value="UER00041"/>
</dbReference>
<dbReference type="PANTHER" id="PTHR43285:SF2">
    <property type="entry name" value="ANTHRANILATE PHOSPHORIBOSYLTRANSFERASE"/>
    <property type="match status" value="1"/>
</dbReference>
<evidence type="ECO:0000256" key="2">
    <source>
        <dbReference type="ARBA" id="ARBA00022605"/>
    </source>
</evidence>
<accession>H6LKM4</accession>
<dbReference type="PANTHER" id="PTHR43285">
    <property type="entry name" value="ANTHRANILATE PHOSPHORIBOSYLTRANSFERASE"/>
    <property type="match status" value="1"/>
</dbReference>
<dbReference type="InterPro" id="IPR036320">
    <property type="entry name" value="Glycosyl_Trfase_fam3_N_dom_sf"/>
</dbReference>
<comment type="subunit">
    <text evidence="9">Homodimer.</text>
</comment>
<dbReference type="AlphaFoldDB" id="H6LKM4"/>
<dbReference type="Pfam" id="PF00591">
    <property type="entry name" value="Glycos_transf_3"/>
    <property type="match status" value="1"/>
</dbReference>
<reference evidence="13" key="1">
    <citation type="submission" date="2011-07" db="EMBL/GenBank/DDBJ databases">
        <title>Complete genome sequence of Acetobacterium woodii.</title>
        <authorList>
            <person name="Poehlein A."/>
            <person name="Schmidt S."/>
            <person name="Kaster A.-K."/>
            <person name="Goenrich M."/>
            <person name="Vollmers J."/>
            <person name="Thuermer A."/>
            <person name="Gottschalk G."/>
            <person name="Thauer R.K."/>
            <person name="Daniel R."/>
            <person name="Mueller V."/>
        </authorList>
    </citation>
    <scope>NUCLEOTIDE SEQUENCE [LARGE SCALE GENOMIC DNA]</scope>
    <source>
        <strain evidence="13">ATCC 29683 / DSM 1030 / JCM 2381 / KCTC 1655 / WB1</strain>
    </source>
</reference>
<evidence type="ECO:0000256" key="4">
    <source>
        <dbReference type="ARBA" id="ARBA00022679"/>
    </source>
</evidence>
<dbReference type="InterPro" id="IPR005940">
    <property type="entry name" value="Anthranilate_Pribosyl_Tfrase"/>
</dbReference>
<feature type="binding site" evidence="9">
    <location>
        <position position="82"/>
    </location>
    <ligand>
        <name>anthranilate</name>
        <dbReference type="ChEBI" id="CHEBI:16567"/>
        <label>1</label>
    </ligand>
</feature>
<evidence type="ECO:0000313" key="12">
    <source>
        <dbReference type="EMBL" id="AFA48816.1"/>
    </source>
</evidence>
<proteinExistence type="inferred from homology"/>
<evidence type="ECO:0000313" key="13">
    <source>
        <dbReference type="Proteomes" id="UP000007177"/>
    </source>
</evidence>
<dbReference type="HAMAP" id="MF_00211">
    <property type="entry name" value="TrpD"/>
    <property type="match status" value="1"/>
</dbReference>
<evidence type="ECO:0000256" key="3">
    <source>
        <dbReference type="ARBA" id="ARBA00022676"/>
    </source>
</evidence>
<evidence type="ECO:0000259" key="11">
    <source>
        <dbReference type="Pfam" id="PF02885"/>
    </source>
</evidence>
<dbReference type="Pfam" id="PF02885">
    <property type="entry name" value="Glycos_trans_3N"/>
    <property type="match status" value="1"/>
</dbReference>
<dbReference type="InterPro" id="IPR000312">
    <property type="entry name" value="Glycosyl_Trfase_fam3"/>
</dbReference>
<dbReference type="Gene3D" id="3.40.1030.10">
    <property type="entry name" value="Nucleoside phosphorylase/phosphoribosyltransferase catalytic domain"/>
    <property type="match status" value="1"/>
</dbReference>
<comment type="function">
    <text evidence="9">Catalyzes the transfer of the phosphoribosyl group of 5-phosphorylribose-1-pyrophosphate (PRPP) to anthranilate to yield N-(5'-phosphoribosyl)-anthranilate (PRA).</text>
</comment>
<evidence type="ECO:0000256" key="5">
    <source>
        <dbReference type="ARBA" id="ARBA00022822"/>
    </source>
</evidence>
<keyword evidence="13" id="KW-1185">Reference proteome</keyword>
<keyword evidence="5 9" id="KW-0822">Tryptophan biosynthesis</keyword>
<dbReference type="NCBIfam" id="TIGR01245">
    <property type="entry name" value="trpD"/>
    <property type="match status" value="1"/>
</dbReference>